<feature type="compositionally biased region" description="Basic and acidic residues" evidence="1">
    <location>
        <begin position="1"/>
        <end position="13"/>
    </location>
</feature>
<feature type="compositionally biased region" description="Basic residues" evidence="1">
    <location>
        <begin position="14"/>
        <end position="23"/>
    </location>
</feature>
<proteinExistence type="predicted"/>
<evidence type="ECO:0000256" key="1">
    <source>
        <dbReference type="SAM" id="MobiDB-lite"/>
    </source>
</evidence>
<feature type="region of interest" description="Disordered" evidence="1">
    <location>
        <begin position="193"/>
        <end position="355"/>
    </location>
</feature>
<feature type="compositionally biased region" description="Polar residues" evidence="1">
    <location>
        <begin position="256"/>
        <end position="272"/>
    </location>
</feature>
<feature type="region of interest" description="Disordered" evidence="1">
    <location>
        <begin position="1"/>
        <end position="42"/>
    </location>
</feature>
<feature type="compositionally biased region" description="Gly residues" evidence="1">
    <location>
        <begin position="27"/>
        <end position="40"/>
    </location>
</feature>
<organism evidence="2">
    <name type="scientific">Phaeomonas parva</name>
    <dbReference type="NCBI Taxonomy" id="124430"/>
    <lineage>
        <taxon>Eukaryota</taxon>
        <taxon>Sar</taxon>
        <taxon>Stramenopiles</taxon>
        <taxon>Ochrophyta</taxon>
        <taxon>Pinguiophyceae</taxon>
        <taxon>Pinguiochrysidales</taxon>
        <taxon>Pinguiochrysidaceae</taxon>
        <taxon>Phaeomonas</taxon>
    </lineage>
</organism>
<dbReference type="EMBL" id="HBGJ01033066">
    <property type="protein sequence ID" value="CAD9262508.1"/>
    <property type="molecule type" value="Transcribed_RNA"/>
</dbReference>
<gene>
    <name evidence="2" type="ORF">PPAR1163_LOCUS20890</name>
</gene>
<name>A0A7S1XV24_9STRA</name>
<feature type="compositionally biased region" description="Polar residues" evidence="1">
    <location>
        <begin position="239"/>
        <end position="248"/>
    </location>
</feature>
<accession>A0A7S1XV24</accession>
<feature type="region of interest" description="Disordered" evidence="1">
    <location>
        <begin position="121"/>
        <end position="170"/>
    </location>
</feature>
<feature type="compositionally biased region" description="Low complexity" evidence="1">
    <location>
        <begin position="319"/>
        <end position="339"/>
    </location>
</feature>
<protein>
    <submittedName>
        <fullName evidence="2">Uncharacterized protein</fullName>
    </submittedName>
</protein>
<sequence>MNECRKNQEEKSRGGRKKKKKKYVAGSGAGDGGGGGGGGIQLDDRYSLQEQVTITAENILHSAAGCSLKAVELANTIRSRLGTDTLSAIRKQFGGLLTLLESQPDIFIVRRIPKSDIVSLRYPNRSSKAPSQGPPGAPHQQGQVMIPRTPSPGITVLSNSGPGAGSNSGGKQQVYYLTRAPPQWLGQTATYVIASDGPQGPGGPPPPPQSGSAPQQSYEYYMPPGVEQESYGSHHHQPQVGSYVSSGSEYAGPGSANASNQEPHSLSTSPYSSGGHMPQSHGGQASAPQGMPPQHGHGGHPGGHPGSHGSHGSHGQGSGSSYYGGEQPNHGHQHGPPHQALHDQGLGGPPTQGSHELSDELVEALTVETMVPTQAWDSDATRDFPFVQAVIDTLTQLGSTATISKLRGHLKHRLHLNKSVKTVPLKAFMRAYPQYFKVNGNTASLQLHVRSSVPVCSVPIRIRSPGGAGMPVHYMHH</sequence>
<dbReference type="AlphaFoldDB" id="A0A7S1XV24"/>
<reference evidence="2" key="1">
    <citation type="submission" date="2021-01" db="EMBL/GenBank/DDBJ databases">
        <authorList>
            <person name="Corre E."/>
            <person name="Pelletier E."/>
            <person name="Niang G."/>
            <person name="Scheremetjew M."/>
            <person name="Finn R."/>
            <person name="Kale V."/>
            <person name="Holt S."/>
            <person name="Cochrane G."/>
            <person name="Meng A."/>
            <person name="Brown T."/>
            <person name="Cohen L."/>
        </authorList>
    </citation>
    <scope>NUCLEOTIDE SEQUENCE</scope>
    <source>
        <strain evidence="2">CCMP2877</strain>
    </source>
</reference>
<evidence type="ECO:0000313" key="2">
    <source>
        <dbReference type="EMBL" id="CAD9262508.1"/>
    </source>
</evidence>